<evidence type="ECO:0000259" key="1">
    <source>
        <dbReference type="Pfam" id="PF03457"/>
    </source>
</evidence>
<comment type="caution">
    <text evidence="2">The sequence shown here is derived from an EMBL/GenBank/DDBJ whole genome shotgun (WGS) entry which is preliminary data.</text>
</comment>
<feature type="domain" description="Helicase-associated" evidence="1">
    <location>
        <begin position="419"/>
        <end position="479"/>
    </location>
</feature>
<feature type="domain" description="Helicase-associated" evidence="1">
    <location>
        <begin position="490"/>
        <end position="547"/>
    </location>
</feature>
<dbReference type="EMBL" id="JBHUOX010000022">
    <property type="protein sequence ID" value="MFD3002970.1"/>
    <property type="molecule type" value="Genomic_DNA"/>
</dbReference>
<dbReference type="Proteomes" id="UP001597641">
    <property type="component" value="Unassembled WGS sequence"/>
</dbReference>
<feature type="domain" description="Helicase-associated" evidence="1">
    <location>
        <begin position="75"/>
        <end position="133"/>
    </location>
</feature>
<keyword evidence="3" id="KW-1185">Reference proteome</keyword>
<feature type="domain" description="Helicase-associated" evidence="1">
    <location>
        <begin position="142"/>
        <end position="203"/>
    </location>
</feature>
<feature type="domain" description="Helicase-associated" evidence="1">
    <location>
        <begin position="355"/>
        <end position="414"/>
    </location>
</feature>
<feature type="domain" description="Helicase-associated" evidence="1">
    <location>
        <begin position="280"/>
        <end position="340"/>
    </location>
</feature>
<dbReference type="Pfam" id="PF03457">
    <property type="entry name" value="HA"/>
    <property type="match status" value="7"/>
</dbReference>
<proteinExistence type="predicted"/>
<sequence>MENVAKELLSKESLDKWYSNYHKLEYFKKQTEPLLSEFDESLTRWADAQRSMRHVLPGELKKKLAALRFNFKSREVSWEFMYRQLAGFVEENGHTCLPSDQKFEALQDWLNRQIFNKRLLSATQFQQLDSLGVDWDALNSRDQRWELMYLRLQEFYRLYGHCRVPQKWEKDRQLAQWVSVQRRVYSKNKLSEAREHKLNELGFVWNIKTVFDAQWEQYFQEMAVFYHTHGHCRVPGKYEKLASWVERQRTAKVNNLLPADRERRLGEINFIWNCVNIKKKGWEKKYRQLCTYKQKYGHSFVPVNCRENKALGTWVATQRLLESRGKLGAAKKRMLSEIGFVWGSDTQRQLKSGYDAQWEASFEKLKAYKQQYGTCQVSLKIDPALQRWTRWQRMLFNQGRLSAARTNRLNEIHFPWSVQEEYWMRMFEALVEFRNQYGHTSLPHQWAPNPPLAAWVYRVRRDKLKLSTRKVKLLNGIGFDWTLSRRTIVPWKEMYKRLKAFKREHGHTCVPVKWNVDPKLGRWVSRMRYERDKLSAERVSLLNAIAFDWRVKPASSNTAAIHA</sequence>
<reference evidence="3" key="1">
    <citation type="journal article" date="2019" name="Int. J. Syst. Evol. Microbiol.">
        <title>The Global Catalogue of Microorganisms (GCM) 10K type strain sequencing project: providing services to taxonomists for standard genome sequencing and annotation.</title>
        <authorList>
            <consortium name="The Broad Institute Genomics Platform"/>
            <consortium name="The Broad Institute Genome Sequencing Center for Infectious Disease"/>
            <person name="Wu L."/>
            <person name="Ma J."/>
        </authorList>
    </citation>
    <scope>NUCLEOTIDE SEQUENCE [LARGE SCALE GENOMIC DNA]</scope>
    <source>
        <strain evidence="3">KCTC 23984</strain>
    </source>
</reference>
<organism evidence="2 3">
    <name type="scientific">Pontibacter toksunensis</name>
    <dbReference type="NCBI Taxonomy" id="1332631"/>
    <lineage>
        <taxon>Bacteria</taxon>
        <taxon>Pseudomonadati</taxon>
        <taxon>Bacteroidota</taxon>
        <taxon>Cytophagia</taxon>
        <taxon>Cytophagales</taxon>
        <taxon>Hymenobacteraceae</taxon>
        <taxon>Pontibacter</taxon>
    </lineage>
</organism>
<dbReference type="PANTHER" id="PTHR33418:SF1">
    <property type="entry name" value="HELICASE-ASSOCIATED DOMAIN-CONTAINING PROTEIN"/>
    <property type="match status" value="1"/>
</dbReference>
<evidence type="ECO:0000313" key="2">
    <source>
        <dbReference type="EMBL" id="MFD3002970.1"/>
    </source>
</evidence>
<accession>A0ABW6BYT8</accession>
<feature type="domain" description="Helicase-associated" evidence="1">
    <location>
        <begin position="212"/>
        <end position="270"/>
    </location>
</feature>
<gene>
    <name evidence="2" type="ORF">ACFS7Z_21575</name>
</gene>
<dbReference type="InterPro" id="IPR005114">
    <property type="entry name" value="Helicase_assoc"/>
</dbReference>
<dbReference type="RefSeq" id="WP_377489410.1">
    <property type="nucleotide sequence ID" value="NZ_JBHUOX010000022.1"/>
</dbReference>
<evidence type="ECO:0000313" key="3">
    <source>
        <dbReference type="Proteomes" id="UP001597641"/>
    </source>
</evidence>
<dbReference type="PANTHER" id="PTHR33418">
    <property type="entry name" value="HELICASE-ASSOCIATED"/>
    <property type="match status" value="1"/>
</dbReference>
<protein>
    <submittedName>
        <fullName evidence="2">Helicase associated domain-containing protein</fullName>
    </submittedName>
</protein>
<dbReference type="Gene3D" id="6.10.140.530">
    <property type="match status" value="7"/>
</dbReference>
<name>A0ABW6BYT8_9BACT</name>